<dbReference type="SUPFAM" id="SSF52777">
    <property type="entry name" value="CoA-dependent acyltransferases"/>
    <property type="match status" value="1"/>
</dbReference>
<keyword evidence="5" id="KW-0816">Tricarboxylic acid cycle</keyword>
<keyword evidence="8" id="KW-0809">Transit peptide</keyword>
<dbReference type="SUPFAM" id="SSF51230">
    <property type="entry name" value="Single hybrid motif"/>
    <property type="match status" value="1"/>
</dbReference>
<dbReference type="Gene3D" id="3.30.559.10">
    <property type="entry name" value="Chloramphenicol acetyltransferase-like domain"/>
    <property type="match status" value="1"/>
</dbReference>
<protein>
    <recommendedName>
        <fullName evidence="4">dihydrolipoyllysine-residue succinyltransferase</fullName>
        <ecNumber evidence="4">2.3.1.61</ecNumber>
    </recommendedName>
    <alternativeName>
        <fullName evidence="10">2-oxoglutarate dehydrogenase complex component E2</fullName>
    </alternativeName>
</protein>
<dbReference type="OMA" id="NMPQTAV"/>
<evidence type="ECO:0000256" key="10">
    <source>
        <dbReference type="ARBA" id="ARBA00032406"/>
    </source>
</evidence>
<dbReference type="AlphaFoldDB" id="A0A194S451"/>
<evidence type="ECO:0000256" key="2">
    <source>
        <dbReference type="ARBA" id="ARBA00005145"/>
    </source>
</evidence>
<evidence type="ECO:0000256" key="9">
    <source>
        <dbReference type="ARBA" id="ARBA00023315"/>
    </source>
</evidence>
<evidence type="ECO:0000259" key="12">
    <source>
        <dbReference type="PROSITE" id="PS50968"/>
    </source>
</evidence>
<dbReference type="PANTHER" id="PTHR43416">
    <property type="entry name" value="DIHYDROLIPOYLLYSINE-RESIDUE SUCCINYLTRANSFERASE COMPONENT OF 2-OXOGLUTARATE DEHYDROGENASE COMPLEX, MITOCHONDRIAL-RELATED"/>
    <property type="match status" value="1"/>
</dbReference>
<dbReference type="NCBIfam" id="TIGR01347">
    <property type="entry name" value="sucB"/>
    <property type="match status" value="1"/>
</dbReference>
<dbReference type="PROSITE" id="PS50968">
    <property type="entry name" value="BIOTINYL_LIPOYL"/>
    <property type="match status" value="1"/>
</dbReference>
<feature type="compositionally biased region" description="Basic and acidic residues" evidence="11">
    <location>
        <begin position="177"/>
        <end position="196"/>
    </location>
</feature>
<keyword evidence="6" id="KW-0808">Transferase</keyword>
<dbReference type="InterPro" id="IPR050537">
    <property type="entry name" value="2-oxoacid_dehydrogenase"/>
</dbReference>
<name>A0A194S451_RHOGW</name>
<dbReference type="Pfam" id="PF00198">
    <property type="entry name" value="2-oxoacid_dh"/>
    <property type="match status" value="1"/>
</dbReference>
<evidence type="ECO:0000256" key="11">
    <source>
        <dbReference type="SAM" id="MobiDB-lite"/>
    </source>
</evidence>
<evidence type="ECO:0000313" key="13">
    <source>
        <dbReference type="EMBL" id="KPV75299.1"/>
    </source>
</evidence>
<keyword evidence="7" id="KW-0450">Lipoyl</keyword>
<dbReference type="GO" id="GO:0004149">
    <property type="term" value="F:dihydrolipoyllysine-residue succinyltransferase activity"/>
    <property type="evidence" value="ECO:0007669"/>
    <property type="project" value="UniProtKB-EC"/>
</dbReference>
<dbReference type="InterPro" id="IPR001078">
    <property type="entry name" value="2-oxoacid_DH_actylTfrase"/>
</dbReference>
<organism evidence="13 14">
    <name type="scientific">Rhodotorula graminis (strain WP1)</name>
    <dbReference type="NCBI Taxonomy" id="578459"/>
    <lineage>
        <taxon>Eukaryota</taxon>
        <taxon>Fungi</taxon>
        <taxon>Dikarya</taxon>
        <taxon>Basidiomycota</taxon>
        <taxon>Pucciniomycotina</taxon>
        <taxon>Microbotryomycetes</taxon>
        <taxon>Sporidiobolales</taxon>
        <taxon>Sporidiobolaceae</taxon>
        <taxon>Rhodotorula</taxon>
    </lineage>
</organism>
<dbReference type="Gene3D" id="2.40.50.100">
    <property type="match status" value="1"/>
</dbReference>
<dbReference type="STRING" id="578459.A0A194S451"/>
<evidence type="ECO:0000256" key="1">
    <source>
        <dbReference type="ARBA" id="ARBA00001938"/>
    </source>
</evidence>
<evidence type="ECO:0000256" key="4">
    <source>
        <dbReference type="ARBA" id="ARBA00012945"/>
    </source>
</evidence>
<dbReference type="GO" id="GO:0033512">
    <property type="term" value="P:L-lysine catabolic process to acetyl-CoA via saccharopine"/>
    <property type="evidence" value="ECO:0007669"/>
    <property type="project" value="UniProtKB-UniPathway"/>
</dbReference>
<keyword evidence="9" id="KW-0012">Acyltransferase</keyword>
<dbReference type="Proteomes" id="UP000053890">
    <property type="component" value="Unassembled WGS sequence"/>
</dbReference>
<dbReference type="InterPro" id="IPR000089">
    <property type="entry name" value="Biotin_lipoyl"/>
</dbReference>
<dbReference type="GO" id="GO:0006099">
    <property type="term" value="P:tricarboxylic acid cycle"/>
    <property type="evidence" value="ECO:0007669"/>
    <property type="project" value="UniProtKB-KW"/>
</dbReference>
<dbReference type="InterPro" id="IPR023213">
    <property type="entry name" value="CAT-like_dom_sf"/>
</dbReference>
<evidence type="ECO:0000256" key="3">
    <source>
        <dbReference type="ARBA" id="ARBA00007317"/>
    </source>
</evidence>
<evidence type="ECO:0000256" key="6">
    <source>
        <dbReference type="ARBA" id="ARBA00022679"/>
    </source>
</evidence>
<comment type="pathway">
    <text evidence="2">Amino-acid degradation; L-lysine degradation via saccharopine pathway; glutaryl-CoA from L-lysine: step 6/6.</text>
</comment>
<sequence>MLAVRATAPRALARTARCLASTAAPALARSALAGSARTQSPRLALPALARSFHASPLSLDEIVKVPSMAESITEGTLKQWLKQKGDYVEADEEVATIETDKIDVAVNAPRAGTLTELLANEEDTVTVGQDLFKLEAGGSKPEAKEEPKKDDSPEKDQATSAKEEPKKDESSSSAPKEQPKKEEANPEPKSEYRKPDSATPAPKVPEQAKKQEGKTAPESPPKQGSRNETRVKMSRMRSRIAERLKEAQNTAASLTTFNEIDMSALMAFRSKYKDQVLKDHGVKLGFMSAFVKASSVALRELPAVNASIDGSDLVYHDYADISVAVSTPKGLVTPVLRNAEGFNFVEIEREIAALGKKARDGKLTLEDMNGGTFTISNGGVFGSLMGTPILNTPQAAVLGMHAINQRPWVDSDGKIVVRPIMTVALTYDHRIIDGREAVTFLVLVKKLIEDPALLNLYN</sequence>
<keyword evidence="14" id="KW-1185">Reference proteome</keyword>
<comment type="similarity">
    <text evidence="3">Belongs to the 2-oxoacid dehydrogenase family.</text>
</comment>
<reference evidence="13 14" key="1">
    <citation type="journal article" date="2015" name="Front. Microbiol.">
        <title>Genome sequence of the plant growth promoting endophytic yeast Rhodotorula graminis WP1.</title>
        <authorList>
            <person name="Firrincieli A."/>
            <person name="Otillar R."/>
            <person name="Salamov A."/>
            <person name="Schmutz J."/>
            <person name="Khan Z."/>
            <person name="Redman R.S."/>
            <person name="Fleck N.D."/>
            <person name="Lindquist E."/>
            <person name="Grigoriev I.V."/>
            <person name="Doty S.L."/>
        </authorList>
    </citation>
    <scope>NUCLEOTIDE SEQUENCE [LARGE SCALE GENOMIC DNA]</scope>
    <source>
        <strain evidence="13 14">WP1</strain>
    </source>
</reference>
<gene>
    <name evidence="13" type="ORF">RHOBADRAFT_43803</name>
</gene>
<feature type="compositionally biased region" description="Basic and acidic residues" evidence="11">
    <location>
        <begin position="206"/>
        <end position="215"/>
    </location>
</feature>
<dbReference type="InterPro" id="IPR006255">
    <property type="entry name" value="SucB"/>
</dbReference>
<dbReference type="OrthoDB" id="5391403at2759"/>
<dbReference type="GO" id="GO:0005739">
    <property type="term" value="C:mitochondrion"/>
    <property type="evidence" value="ECO:0007669"/>
    <property type="project" value="TreeGrafter"/>
</dbReference>
<comment type="cofactor">
    <cofactor evidence="1">
        <name>(R)-lipoate</name>
        <dbReference type="ChEBI" id="CHEBI:83088"/>
    </cofactor>
</comment>
<dbReference type="InterPro" id="IPR003016">
    <property type="entry name" value="2-oxoA_DH_lipoyl-BS"/>
</dbReference>
<dbReference type="InterPro" id="IPR011053">
    <property type="entry name" value="Single_hybrid_motif"/>
</dbReference>
<evidence type="ECO:0000256" key="7">
    <source>
        <dbReference type="ARBA" id="ARBA00022823"/>
    </source>
</evidence>
<dbReference type="EC" id="2.3.1.61" evidence="4"/>
<evidence type="ECO:0000256" key="8">
    <source>
        <dbReference type="ARBA" id="ARBA00022946"/>
    </source>
</evidence>
<proteinExistence type="inferred from homology"/>
<evidence type="ECO:0000256" key="5">
    <source>
        <dbReference type="ARBA" id="ARBA00022532"/>
    </source>
</evidence>
<evidence type="ECO:0000313" key="14">
    <source>
        <dbReference type="Proteomes" id="UP000053890"/>
    </source>
</evidence>
<dbReference type="PANTHER" id="PTHR43416:SF5">
    <property type="entry name" value="DIHYDROLIPOYLLYSINE-RESIDUE SUCCINYLTRANSFERASE COMPONENT OF 2-OXOGLUTARATE DEHYDROGENASE COMPLEX, MITOCHONDRIAL"/>
    <property type="match status" value="1"/>
</dbReference>
<dbReference type="EMBL" id="KQ474078">
    <property type="protein sequence ID" value="KPV75299.1"/>
    <property type="molecule type" value="Genomic_DNA"/>
</dbReference>
<dbReference type="UniPathway" id="UPA00868">
    <property type="reaction ID" value="UER00840"/>
</dbReference>
<dbReference type="Pfam" id="PF00364">
    <property type="entry name" value="Biotin_lipoyl"/>
    <property type="match status" value="1"/>
</dbReference>
<feature type="domain" description="Lipoyl-binding" evidence="12">
    <location>
        <begin position="60"/>
        <end position="135"/>
    </location>
</feature>
<dbReference type="FunFam" id="3.30.559.10:FF:000007">
    <property type="entry name" value="Dihydrolipoamide acetyltransferase component of pyruvate dehydrogenase complex"/>
    <property type="match status" value="1"/>
</dbReference>
<dbReference type="CDD" id="cd06849">
    <property type="entry name" value="lipoyl_domain"/>
    <property type="match status" value="1"/>
</dbReference>
<dbReference type="RefSeq" id="XP_018271348.1">
    <property type="nucleotide sequence ID" value="XM_018414296.1"/>
</dbReference>
<dbReference type="PROSITE" id="PS00189">
    <property type="entry name" value="LIPOYL"/>
    <property type="match status" value="1"/>
</dbReference>
<dbReference type="NCBIfam" id="NF004309">
    <property type="entry name" value="PRK05704.1"/>
    <property type="match status" value="1"/>
</dbReference>
<accession>A0A194S451</accession>
<feature type="compositionally biased region" description="Basic and acidic residues" evidence="11">
    <location>
        <begin position="141"/>
        <end position="170"/>
    </location>
</feature>
<dbReference type="GO" id="GO:0045252">
    <property type="term" value="C:oxoglutarate dehydrogenase complex"/>
    <property type="evidence" value="ECO:0007669"/>
    <property type="project" value="InterPro"/>
</dbReference>
<dbReference type="GeneID" id="28974744"/>
<feature type="region of interest" description="Disordered" evidence="11">
    <location>
        <begin position="132"/>
        <end position="234"/>
    </location>
</feature>